<evidence type="ECO:0000313" key="3">
    <source>
        <dbReference type="Proteomes" id="UP001610563"/>
    </source>
</evidence>
<proteinExistence type="predicted"/>
<feature type="compositionally biased region" description="Polar residues" evidence="1">
    <location>
        <begin position="163"/>
        <end position="172"/>
    </location>
</feature>
<gene>
    <name evidence="2" type="ORF">BJX66DRAFT_286600</name>
</gene>
<dbReference type="EMBL" id="JBFTWV010000098">
    <property type="protein sequence ID" value="KAL2787369.1"/>
    <property type="molecule type" value="Genomic_DNA"/>
</dbReference>
<name>A0ABR4FVU5_9EURO</name>
<protein>
    <submittedName>
        <fullName evidence="2">Uncharacterized protein</fullName>
    </submittedName>
</protein>
<comment type="caution">
    <text evidence="2">The sequence shown here is derived from an EMBL/GenBank/DDBJ whole genome shotgun (WGS) entry which is preliminary data.</text>
</comment>
<organism evidence="2 3">
    <name type="scientific">Aspergillus keveii</name>
    <dbReference type="NCBI Taxonomy" id="714993"/>
    <lineage>
        <taxon>Eukaryota</taxon>
        <taxon>Fungi</taxon>
        <taxon>Dikarya</taxon>
        <taxon>Ascomycota</taxon>
        <taxon>Pezizomycotina</taxon>
        <taxon>Eurotiomycetes</taxon>
        <taxon>Eurotiomycetidae</taxon>
        <taxon>Eurotiales</taxon>
        <taxon>Aspergillaceae</taxon>
        <taxon>Aspergillus</taxon>
        <taxon>Aspergillus subgen. Nidulantes</taxon>
    </lineage>
</organism>
<evidence type="ECO:0000256" key="1">
    <source>
        <dbReference type="SAM" id="MobiDB-lite"/>
    </source>
</evidence>
<dbReference type="Proteomes" id="UP001610563">
    <property type="component" value="Unassembled WGS sequence"/>
</dbReference>
<sequence>MNPQGIYFATRRFHFSQHSQRSASLYFSDTSTSYRDLRSLFIDTSIRINMVDRTISSLNLDPSHSSCIGGSTVLTCPDCAGNAPRNSVCTSCSGRGFNMFVCIHCNPAAALSRISATTSAALTPANLSRSSSTSVPRYNNQLAPNSVQRRGDRDGGSGGGRVETNSRTPRGS</sequence>
<feature type="region of interest" description="Disordered" evidence="1">
    <location>
        <begin position="125"/>
        <end position="172"/>
    </location>
</feature>
<evidence type="ECO:0000313" key="2">
    <source>
        <dbReference type="EMBL" id="KAL2787369.1"/>
    </source>
</evidence>
<keyword evidence="3" id="KW-1185">Reference proteome</keyword>
<accession>A0ABR4FVU5</accession>
<feature type="compositionally biased region" description="Polar residues" evidence="1">
    <location>
        <begin position="125"/>
        <end position="148"/>
    </location>
</feature>
<reference evidence="2 3" key="1">
    <citation type="submission" date="2024-07" db="EMBL/GenBank/DDBJ databases">
        <title>Section-level genome sequencing and comparative genomics of Aspergillus sections Usti and Cavernicolus.</title>
        <authorList>
            <consortium name="Lawrence Berkeley National Laboratory"/>
            <person name="Nybo J.L."/>
            <person name="Vesth T.C."/>
            <person name="Theobald S."/>
            <person name="Frisvad J.C."/>
            <person name="Larsen T.O."/>
            <person name="Kjaerboelling I."/>
            <person name="Rothschild-Mancinelli K."/>
            <person name="Lyhne E.K."/>
            <person name="Kogle M.E."/>
            <person name="Barry K."/>
            <person name="Clum A."/>
            <person name="Na H."/>
            <person name="Ledsgaard L."/>
            <person name="Lin J."/>
            <person name="Lipzen A."/>
            <person name="Kuo A."/>
            <person name="Riley R."/>
            <person name="Mondo S."/>
            <person name="Labutti K."/>
            <person name="Haridas S."/>
            <person name="Pangalinan J."/>
            <person name="Salamov A.A."/>
            <person name="Simmons B.A."/>
            <person name="Magnuson J.K."/>
            <person name="Chen J."/>
            <person name="Drula E."/>
            <person name="Henrissat B."/>
            <person name="Wiebenga A."/>
            <person name="Lubbers R.J."/>
            <person name="Gomes A.C."/>
            <person name="Makela M.R."/>
            <person name="Stajich J."/>
            <person name="Grigoriev I.V."/>
            <person name="Mortensen U.H."/>
            <person name="De Vries R.P."/>
            <person name="Baker S.E."/>
            <person name="Andersen M.R."/>
        </authorList>
    </citation>
    <scope>NUCLEOTIDE SEQUENCE [LARGE SCALE GENOMIC DNA]</scope>
    <source>
        <strain evidence="2 3">CBS 209.92</strain>
    </source>
</reference>